<sequence length="159" mass="16378">MVGVFDVHSVYLGKADGTPQVVPDGFPMIVLTEDGTPGITFLSGSTAPTELRIALLKKGSGPEVLADSVVTVAYSGWLWPTDSSAPVNQFDSSWTKGTPATFDLAGGVISGFAKALVGQRVGSQVEVIIPPSEGYGDKDNGPIPAGSTLVFVIDILGVN</sequence>
<proteinExistence type="predicted"/>
<dbReference type="AlphaFoldDB" id="A0A6J7FQT0"/>
<accession>A0A6J7FQT0</accession>
<feature type="domain" description="PPIase FKBP-type" evidence="5">
    <location>
        <begin position="67"/>
        <end position="159"/>
    </location>
</feature>
<organism evidence="6">
    <name type="scientific">freshwater metagenome</name>
    <dbReference type="NCBI Taxonomy" id="449393"/>
    <lineage>
        <taxon>unclassified sequences</taxon>
        <taxon>metagenomes</taxon>
        <taxon>ecological metagenomes</taxon>
    </lineage>
</organism>
<protein>
    <recommendedName>
        <fullName evidence="2">peptidylprolyl isomerase</fullName>
        <ecNumber evidence="2">5.2.1.8</ecNumber>
    </recommendedName>
</protein>
<comment type="catalytic activity">
    <reaction evidence="1">
        <text>[protein]-peptidylproline (omega=180) = [protein]-peptidylproline (omega=0)</text>
        <dbReference type="Rhea" id="RHEA:16237"/>
        <dbReference type="Rhea" id="RHEA-COMP:10747"/>
        <dbReference type="Rhea" id="RHEA-COMP:10748"/>
        <dbReference type="ChEBI" id="CHEBI:83833"/>
        <dbReference type="ChEBI" id="CHEBI:83834"/>
        <dbReference type="EC" id="5.2.1.8"/>
    </reaction>
</comment>
<dbReference type="InterPro" id="IPR046357">
    <property type="entry name" value="PPIase_dom_sf"/>
</dbReference>
<evidence type="ECO:0000259" key="5">
    <source>
        <dbReference type="PROSITE" id="PS50059"/>
    </source>
</evidence>
<gene>
    <name evidence="6" type="ORF">UFOPK3516_00676</name>
</gene>
<keyword evidence="4" id="KW-0413">Isomerase</keyword>
<evidence type="ECO:0000313" key="6">
    <source>
        <dbReference type="EMBL" id="CAB4895745.1"/>
    </source>
</evidence>
<dbReference type="GO" id="GO:0003755">
    <property type="term" value="F:peptidyl-prolyl cis-trans isomerase activity"/>
    <property type="evidence" value="ECO:0007669"/>
    <property type="project" value="UniProtKB-KW"/>
</dbReference>
<dbReference type="InterPro" id="IPR001179">
    <property type="entry name" value="PPIase_FKBP_dom"/>
</dbReference>
<dbReference type="EMBL" id="CAFBMB010000037">
    <property type="protein sequence ID" value="CAB4895745.1"/>
    <property type="molecule type" value="Genomic_DNA"/>
</dbReference>
<evidence type="ECO:0000256" key="3">
    <source>
        <dbReference type="ARBA" id="ARBA00023110"/>
    </source>
</evidence>
<reference evidence="6" key="1">
    <citation type="submission" date="2020-05" db="EMBL/GenBank/DDBJ databases">
        <authorList>
            <person name="Chiriac C."/>
            <person name="Salcher M."/>
            <person name="Ghai R."/>
            <person name="Kavagutti S V."/>
        </authorList>
    </citation>
    <scope>NUCLEOTIDE SEQUENCE</scope>
</reference>
<dbReference type="Pfam" id="PF00254">
    <property type="entry name" value="FKBP_C"/>
    <property type="match status" value="1"/>
</dbReference>
<dbReference type="PANTHER" id="PTHR43811:SF19">
    <property type="entry name" value="39 KDA FK506-BINDING NUCLEAR PROTEIN"/>
    <property type="match status" value="1"/>
</dbReference>
<dbReference type="PANTHER" id="PTHR43811">
    <property type="entry name" value="FKBP-TYPE PEPTIDYL-PROLYL CIS-TRANS ISOMERASE FKPA"/>
    <property type="match status" value="1"/>
</dbReference>
<evidence type="ECO:0000256" key="4">
    <source>
        <dbReference type="ARBA" id="ARBA00023235"/>
    </source>
</evidence>
<dbReference type="PROSITE" id="PS50059">
    <property type="entry name" value="FKBP_PPIASE"/>
    <property type="match status" value="1"/>
</dbReference>
<evidence type="ECO:0000256" key="2">
    <source>
        <dbReference type="ARBA" id="ARBA00013194"/>
    </source>
</evidence>
<dbReference type="SUPFAM" id="SSF54534">
    <property type="entry name" value="FKBP-like"/>
    <property type="match status" value="1"/>
</dbReference>
<dbReference type="Gene3D" id="3.10.50.40">
    <property type="match status" value="1"/>
</dbReference>
<evidence type="ECO:0000256" key="1">
    <source>
        <dbReference type="ARBA" id="ARBA00000971"/>
    </source>
</evidence>
<name>A0A6J7FQT0_9ZZZZ</name>
<dbReference type="EC" id="5.2.1.8" evidence="2"/>
<keyword evidence="3" id="KW-0697">Rotamase</keyword>